<dbReference type="KEGG" id="fte:Fluta_3551"/>
<dbReference type="Pfam" id="PF00475">
    <property type="entry name" value="IGPD"/>
    <property type="match status" value="1"/>
</dbReference>
<evidence type="ECO:0000313" key="14">
    <source>
        <dbReference type="Proteomes" id="UP000007463"/>
    </source>
</evidence>
<dbReference type="GO" id="GO:0004401">
    <property type="term" value="F:histidinol-phosphatase activity"/>
    <property type="evidence" value="ECO:0007669"/>
    <property type="project" value="UniProtKB-UniRule"/>
</dbReference>
<dbReference type="InterPro" id="IPR038494">
    <property type="entry name" value="IGPD_sf"/>
</dbReference>
<dbReference type="InterPro" id="IPR036412">
    <property type="entry name" value="HAD-like_sf"/>
</dbReference>
<proteinExistence type="inferred from homology"/>
<accession>F2IDA5</accession>
<dbReference type="SUPFAM" id="SSF56784">
    <property type="entry name" value="HAD-like"/>
    <property type="match status" value="1"/>
</dbReference>
<dbReference type="PROSITE" id="PS00954">
    <property type="entry name" value="IGP_DEHYDRATASE_1"/>
    <property type="match status" value="1"/>
</dbReference>
<dbReference type="CDD" id="cd07914">
    <property type="entry name" value="IGPD"/>
    <property type="match status" value="1"/>
</dbReference>
<keyword evidence="6 12" id="KW-0378">Hydrolase</keyword>
<comment type="caution">
    <text evidence="12">Lacks conserved residue(s) required for the propagation of feature annotation.</text>
</comment>
<reference evidence="14" key="2">
    <citation type="submission" date="2011-02" db="EMBL/GenBank/DDBJ databases">
        <title>The complete genome of Fluviicola taffensis DSM 16823.</title>
        <authorList>
            <consortium name="US DOE Joint Genome Institute (JGI-PGF)"/>
            <person name="Lucas S."/>
            <person name="Copeland A."/>
            <person name="Lapidus A."/>
            <person name="Bruce D."/>
            <person name="Goodwin L."/>
            <person name="Pitluck S."/>
            <person name="Kyrpides N."/>
            <person name="Mavromatis K."/>
            <person name="Ivanova N."/>
            <person name="Mikhailova N."/>
            <person name="Pagani I."/>
            <person name="Chertkov O."/>
            <person name="Detter J.C."/>
            <person name="Han C."/>
            <person name="Tapia R."/>
            <person name="Land M."/>
            <person name="Hauser L."/>
            <person name="Markowitz V."/>
            <person name="Cheng J.-F."/>
            <person name="Hugenholtz P."/>
            <person name="Woyke T."/>
            <person name="Wu D."/>
            <person name="Tindall B."/>
            <person name="Pomrenke H.G."/>
            <person name="Brambilla E."/>
            <person name="Klenk H.-P."/>
            <person name="Eisen J.A."/>
        </authorList>
    </citation>
    <scope>NUCLEOTIDE SEQUENCE [LARGE SCALE GENOMIC DNA]</scope>
    <source>
        <strain evidence="14">DSM 16823 / RW262 / RW262</strain>
    </source>
</reference>
<comment type="subcellular location">
    <subcellularLocation>
        <location evidence="12">Cytoplasm</location>
    </subcellularLocation>
</comment>
<organism evidence="13 14">
    <name type="scientific">Fluviicola taffensis (strain DSM 16823 / NCIMB 13979 / RW262)</name>
    <dbReference type="NCBI Taxonomy" id="755732"/>
    <lineage>
        <taxon>Bacteria</taxon>
        <taxon>Pseudomonadati</taxon>
        <taxon>Bacteroidota</taxon>
        <taxon>Flavobacteriia</taxon>
        <taxon>Flavobacteriales</taxon>
        <taxon>Crocinitomicaceae</taxon>
        <taxon>Fluviicola</taxon>
    </lineage>
</organism>
<comment type="cofactor">
    <cofactor evidence="1 12">
        <name>Mg(2+)</name>
        <dbReference type="ChEBI" id="CHEBI:18420"/>
    </cofactor>
</comment>
<dbReference type="HOGENOM" id="CLU_044308_0_0_10"/>
<gene>
    <name evidence="12" type="primary">hisB</name>
    <name evidence="13" type="ordered locus">Fluta_3551</name>
</gene>
<feature type="region of interest" description="Imidazoleglycerol-phosphate dehydratase" evidence="12">
    <location>
        <begin position="188"/>
        <end position="378"/>
    </location>
</feature>
<keyword evidence="4 12" id="KW-0028">Amino-acid biosynthesis</keyword>
<dbReference type="Gene3D" id="3.40.50.1000">
    <property type="entry name" value="HAD superfamily/HAD-like"/>
    <property type="match status" value="1"/>
</dbReference>
<dbReference type="RefSeq" id="WP_013688287.1">
    <property type="nucleotide sequence ID" value="NC_015321.1"/>
</dbReference>
<dbReference type="EC" id="4.2.1.19" evidence="12"/>
<comment type="pathway">
    <text evidence="2 12">Amino-acid biosynthesis; L-histidine biosynthesis; L-histidine from 5-phospho-alpha-D-ribose 1-diphosphate: step 6/9.</text>
</comment>
<comment type="similarity">
    <text evidence="12">In the C-terminal section; belongs to the imidazoleglycerol-phosphate dehydratase family.</text>
</comment>
<dbReference type="GO" id="GO:0000105">
    <property type="term" value="P:L-histidine biosynthetic process"/>
    <property type="evidence" value="ECO:0007669"/>
    <property type="project" value="UniProtKB-UniRule"/>
</dbReference>
<dbReference type="PANTHER" id="PTHR23133">
    <property type="entry name" value="IMIDAZOLEGLYCEROL-PHOSPHATE DEHYDRATASE HIS7"/>
    <property type="match status" value="1"/>
</dbReference>
<dbReference type="FunFam" id="3.30.230.40:FF:000003">
    <property type="entry name" value="Imidazoleglycerol-phosphate dehydratase HisB"/>
    <property type="match status" value="1"/>
</dbReference>
<keyword evidence="10 12" id="KW-0511">Multifunctional enzyme</keyword>
<dbReference type="InterPro" id="IPR023214">
    <property type="entry name" value="HAD_sf"/>
</dbReference>
<keyword evidence="14" id="KW-1185">Reference proteome</keyword>
<keyword evidence="3 12" id="KW-0963">Cytoplasm</keyword>
<comment type="catalytic activity">
    <reaction evidence="11 12">
        <text>L-histidinol phosphate + H2O = L-histidinol + phosphate</text>
        <dbReference type="Rhea" id="RHEA:14465"/>
        <dbReference type="ChEBI" id="CHEBI:15377"/>
        <dbReference type="ChEBI" id="CHEBI:43474"/>
        <dbReference type="ChEBI" id="CHEBI:57699"/>
        <dbReference type="ChEBI" id="CHEBI:57980"/>
        <dbReference type="EC" id="3.1.3.15"/>
    </reaction>
</comment>
<dbReference type="InterPro" id="IPR000807">
    <property type="entry name" value="ImidazoleglycerolP_deHydtase"/>
</dbReference>
<evidence type="ECO:0000256" key="4">
    <source>
        <dbReference type="ARBA" id="ARBA00022605"/>
    </source>
</evidence>
<dbReference type="EC" id="3.1.3.15" evidence="12"/>
<dbReference type="NCBIfam" id="NF002111">
    <property type="entry name" value="PRK00951.2-1"/>
    <property type="match status" value="1"/>
</dbReference>
<dbReference type="InterPro" id="IPR020565">
    <property type="entry name" value="ImidazoleglycerP_deHydtase_CS"/>
</dbReference>
<dbReference type="PANTHER" id="PTHR23133:SF2">
    <property type="entry name" value="IMIDAZOLEGLYCEROL-PHOSPHATE DEHYDRATASE"/>
    <property type="match status" value="1"/>
</dbReference>
<dbReference type="UniPathway" id="UPA00031">
    <property type="reaction ID" value="UER00011"/>
</dbReference>
<name>F2IDA5_FLUTR</name>
<dbReference type="GO" id="GO:0004424">
    <property type="term" value="F:imidazoleglycerol-phosphate dehydratase activity"/>
    <property type="evidence" value="ECO:0007669"/>
    <property type="project" value="UniProtKB-UniRule"/>
</dbReference>
<keyword evidence="8 12" id="KW-0368">Histidine biosynthesis</keyword>
<feature type="binding site" evidence="12">
    <location>
        <position position="129"/>
    </location>
    <ligand>
        <name>Mg(2+)</name>
        <dbReference type="ChEBI" id="CHEBI:18420"/>
    </ligand>
</feature>
<dbReference type="eggNOG" id="COG0241">
    <property type="taxonomic scope" value="Bacteria"/>
</dbReference>
<dbReference type="InterPro" id="IPR006543">
    <property type="entry name" value="Histidinol-phos"/>
</dbReference>
<evidence type="ECO:0000256" key="9">
    <source>
        <dbReference type="ARBA" id="ARBA00023239"/>
    </source>
</evidence>
<dbReference type="Proteomes" id="UP000007463">
    <property type="component" value="Chromosome"/>
</dbReference>
<evidence type="ECO:0000256" key="11">
    <source>
        <dbReference type="ARBA" id="ARBA00049158"/>
    </source>
</evidence>
<evidence type="ECO:0000256" key="1">
    <source>
        <dbReference type="ARBA" id="ARBA00001946"/>
    </source>
</evidence>
<dbReference type="InterPro" id="IPR020568">
    <property type="entry name" value="Ribosomal_Su5_D2-typ_SF"/>
</dbReference>
<comment type="pathway">
    <text evidence="12">Amino-acid biosynthesis; L-histidine biosynthesis; L-histidine from 5-phospho-alpha-D-ribose 1-diphosphate: step 8/9.</text>
</comment>
<evidence type="ECO:0000256" key="12">
    <source>
        <dbReference type="HAMAP-Rule" id="MF_01022"/>
    </source>
</evidence>
<comment type="similarity">
    <text evidence="12">In the N-terminal section; belongs to the histidinol-phosphatase family.</text>
</comment>
<dbReference type="GO" id="GO:0005737">
    <property type="term" value="C:cytoplasm"/>
    <property type="evidence" value="ECO:0007669"/>
    <property type="project" value="UniProtKB-SubCell"/>
</dbReference>
<comment type="catalytic activity">
    <reaction evidence="12">
        <text>D-erythro-1-(imidazol-4-yl)glycerol 3-phosphate = 3-(imidazol-4-yl)-2-oxopropyl phosphate + H2O</text>
        <dbReference type="Rhea" id="RHEA:11040"/>
        <dbReference type="ChEBI" id="CHEBI:15377"/>
        <dbReference type="ChEBI" id="CHEBI:57766"/>
        <dbReference type="ChEBI" id="CHEBI:58278"/>
        <dbReference type="EC" id="4.2.1.19"/>
    </reaction>
</comment>
<dbReference type="NCBIfam" id="TIGR01261">
    <property type="entry name" value="hisB_Nterm"/>
    <property type="match status" value="1"/>
</dbReference>
<keyword evidence="5 12" id="KW-0479">Metal-binding</keyword>
<dbReference type="InterPro" id="IPR005954">
    <property type="entry name" value="HisB_N"/>
</dbReference>
<keyword evidence="7 12" id="KW-0460">Magnesium</keyword>
<feature type="binding site" evidence="12">
    <location>
        <position position="11"/>
    </location>
    <ligand>
        <name>Mg(2+)</name>
        <dbReference type="ChEBI" id="CHEBI:18420"/>
    </ligand>
</feature>
<dbReference type="NCBIfam" id="TIGR01662">
    <property type="entry name" value="HAD-SF-IIIA"/>
    <property type="match status" value="1"/>
</dbReference>
<feature type="region of interest" description="Histidinol-phosphatase" evidence="12">
    <location>
        <begin position="1"/>
        <end position="187"/>
    </location>
</feature>
<dbReference type="SUPFAM" id="SSF54211">
    <property type="entry name" value="Ribosomal protein S5 domain 2-like"/>
    <property type="match status" value="2"/>
</dbReference>
<dbReference type="PROSITE" id="PS00955">
    <property type="entry name" value="IGP_DEHYDRATASE_2"/>
    <property type="match status" value="1"/>
</dbReference>
<dbReference type="NCBIfam" id="NF003937">
    <property type="entry name" value="PRK05446.1"/>
    <property type="match status" value="1"/>
</dbReference>
<dbReference type="eggNOG" id="COG0131">
    <property type="taxonomic scope" value="Bacteria"/>
</dbReference>
<dbReference type="GO" id="GO:0046872">
    <property type="term" value="F:metal ion binding"/>
    <property type="evidence" value="ECO:0007669"/>
    <property type="project" value="UniProtKB-KW"/>
</dbReference>
<evidence type="ECO:0000256" key="8">
    <source>
        <dbReference type="ARBA" id="ARBA00023102"/>
    </source>
</evidence>
<protein>
    <recommendedName>
        <fullName evidence="12">Histidine biosynthesis bifunctional protein HisB</fullName>
    </recommendedName>
    <domain>
        <recommendedName>
            <fullName evidence="12">Histidinol-phosphatase</fullName>
            <ecNumber evidence="12">3.1.3.15</ecNumber>
        </recommendedName>
    </domain>
    <domain>
        <recommendedName>
            <fullName evidence="12">Imidazoleglycerol-phosphate dehydratase</fullName>
            <shortName evidence="12">IGPD</shortName>
            <ecNumber evidence="12">4.2.1.19</ecNumber>
        </recommendedName>
    </domain>
</protein>
<dbReference type="InterPro" id="IPR006549">
    <property type="entry name" value="HAD-SF_hydro_IIIA"/>
</dbReference>
<reference evidence="13 14" key="1">
    <citation type="journal article" date="2011" name="Stand. Genomic Sci.">
        <title>Complete genome sequence of the gliding freshwater bacterium Fluviicola taffensis type strain (RW262).</title>
        <authorList>
            <person name="Woyke T."/>
            <person name="Chertkov O."/>
            <person name="Lapidus A."/>
            <person name="Nolan M."/>
            <person name="Lucas S."/>
            <person name="Del Rio T.G."/>
            <person name="Tice H."/>
            <person name="Cheng J.F."/>
            <person name="Tapia R."/>
            <person name="Han C."/>
            <person name="Goodwin L."/>
            <person name="Pitluck S."/>
            <person name="Liolios K."/>
            <person name="Pagani I."/>
            <person name="Ivanova N."/>
            <person name="Huntemann M."/>
            <person name="Mavromatis K."/>
            <person name="Mikhailova N."/>
            <person name="Pati A."/>
            <person name="Chen A."/>
            <person name="Palaniappan K."/>
            <person name="Land M."/>
            <person name="Hauser L."/>
            <person name="Brambilla E.M."/>
            <person name="Rohde M."/>
            <person name="Mwirichia R."/>
            <person name="Sikorski J."/>
            <person name="Tindall B.J."/>
            <person name="Goker M."/>
            <person name="Bristow J."/>
            <person name="Eisen J.A."/>
            <person name="Markowitz V."/>
            <person name="Hugenholtz P."/>
            <person name="Klenk H.P."/>
            <person name="Kyrpides N.C."/>
        </authorList>
    </citation>
    <scope>NUCLEOTIDE SEQUENCE [LARGE SCALE GENOMIC DNA]</scope>
    <source>
        <strain evidence="14">DSM 16823 / RW262 / RW262</strain>
    </source>
</reference>
<dbReference type="OrthoDB" id="9790411at2"/>
<feature type="binding site" evidence="12">
    <location>
        <position position="9"/>
    </location>
    <ligand>
        <name>Mg(2+)</name>
        <dbReference type="ChEBI" id="CHEBI:18420"/>
    </ligand>
</feature>
<dbReference type="Gene3D" id="3.30.230.40">
    <property type="entry name" value="Imidazole glycerol phosphate dehydratase, domain 1"/>
    <property type="match status" value="2"/>
</dbReference>
<evidence type="ECO:0000256" key="6">
    <source>
        <dbReference type="ARBA" id="ARBA00022801"/>
    </source>
</evidence>
<dbReference type="AlphaFoldDB" id="F2IDA5"/>
<dbReference type="InterPro" id="IPR020566">
    <property type="entry name" value="His_synth_bifunc_HisB"/>
</dbReference>
<dbReference type="NCBIfam" id="TIGR01656">
    <property type="entry name" value="Histidinol-ppas"/>
    <property type="match status" value="1"/>
</dbReference>
<feature type="active site" description="Proton donor" evidence="12">
    <location>
        <position position="11"/>
    </location>
</feature>
<evidence type="ECO:0000256" key="5">
    <source>
        <dbReference type="ARBA" id="ARBA00022723"/>
    </source>
</evidence>
<keyword evidence="9 12" id="KW-0456">Lyase</keyword>
<evidence type="ECO:0000256" key="3">
    <source>
        <dbReference type="ARBA" id="ARBA00022490"/>
    </source>
</evidence>
<dbReference type="FunFam" id="3.30.230.40:FF:000001">
    <property type="entry name" value="Imidazoleglycerol-phosphate dehydratase HisB"/>
    <property type="match status" value="1"/>
</dbReference>
<evidence type="ECO:0000313" key="13">
    <source>
        <dbReference type="EMBL" id="AEA45520.1"/>
    </source>
</evidence>
<dbReference type="HAMAP" id="MF_01022">
    <property type="entry name" value="Bifunc_HisB"/>
    <property type="match status" value="1"/>
</dbReference>
<dbReference type="Pfam" id="PF13242">
    <property type="entry name" value="Hydrolase_like"/>
    <property type="match status" value="1"/>
</dbReference>
<evidence type="ECO:0000256" key="10">
    <source>
        <dbReference type="ARBA" id="ARBA00023268"/>
    </source>
</evidence>
<sequence length="378" mass="42754">MKKKVIFIDRDGTIIKEPKGYQIDSFSKLSFLEGVISALKTIVSWKEYELVLVTNQDGLGTGAFPYEEFIGPHQLMLDVLASEGIVFSEEFIDCSFPEENSPNRKPRTGLLTKYFSEEYDLENSFVIGDRWTDVELAKNLGCKAFLISVQEIEVGSEISVSKEELENIIQRKVANWNDLVADLRLGVRKVNIRRKTAETDCSIVLDLDGAGISKIQTGIDFFDHMLDQIARHGQLDLDLTMNGDLNIDEHHTIEDTALTLGQAIDKALGSKRGIERYGFSLPMDDCFATCAIDFGGRSELIWDVELKREFVGKLPTEMVKHFFKSFCFTARCNIYIQAIGENEHHKVESIFKAFAKAILIAKRRYGDLDILPTTKNEL</sequence>
<dbReference type="EMBL" id="CP002542">
    <property type="protein sequence ID" value="AEA45520.1"/>
    <property type="molecule type" value="Genomic_DNA"/>
</dbReference>
<dbReference type="HAMAP" id="MF_00076">
    <property type="entry name" value="HisB"/>
    <property type="match status" value="1"/>
</dbReference>
<feature type="active site" description="Nucleophile" evidence="12">
    <location>
        <position position="9"/>
    </location>
</feature>
<evidence type="ECO:0000256" key="2">
    <source>
        <dbReference type="ARBA" id="ARBA00005047"/>
    </source>
</evidence>
<evidence type="ECO:0000256" key="7">
    <source>
        <dbReference type="ARBA" id="ARBA00022842"/>
    </source>
</evidence>
<dbReference type="STRING" id="755732.Fluta_3551"/>